<accession>A0A9P7MND2</accession>
<feature type="domain" description="N-acetyltransferase" evidence="1">
    <location>
        <begin position="39"/>
        <end position="189"/>
    </location>
</feature>
<dbReference type="EMBL" id="SRPS01000300">
    <property type="protein sequence ID" value="KAG5960090.1"/>
    <property type="molecule type" value="Genomic_DNA"/>
</dbReference>
<dbReference type="AlphaFoldDB" id="A0A9P7MND2"/>
<dbReference type="OrthoDB" id="41532at2759"/>
<evidence type="ECO:0000313" key="2">
    <source>
        <dbReference type="EMBL" id="KAG5960090.1"/>
    </source>
</evidence>
<name>A0A9P7MND2_9HYPO</name>
<comment type="caution">
    <text evidence="2">The sequence shown here is derived from an EMBL/GenBank/DDBJ whole genome shotgun (WGS) entry which is preliminary data.</text>
</comment>
<dbReference type="PROSITE" id="PS51186">
    <property type="entry name" value="GNAT"/>
    <property type="match status" value="1"/>
</dbReference>
<dbReference type="CDD" id="cd04301">
    <property type="entry name" value="NAT_SF"/>
    <property type="match status" value="1"/>
</dbReference>
<reference evidence="2" key="1">
    <citation type="journal article" date="2020" name="bioRxiv">
        <title>Whole genome comparisons of ergot fungi reveals the divergence and evolution of species within the genus Claviceps are the result of varying mechanisms driving genome evolution and host range expansion.</title>
        <authorList>
            <person name="Wyka S.A."/>
            <person name="Mondo S.J."/>
            <person name="Liu M."/>
            <person name="Dettman J."/>
            <person name="Nalam V."/>
            <person name="Broders K.D."/>
        </authorList>
    </citation>
    <scope>NUCLEOTIDE SEQUENCE</scope>
    <source>
        <strain evidence="2">CCC 1102</strain>
    </source>
</reference>
<dbReference type="GO" id="GO:0016747">
    <property type="term" value="F:acyltransferase activity, transferring groups other than amino-acyl groups"/>
    <property type="evidence" value="ECO:0007669"/>
    <property type="project" value="InterPro"/>
</dbReference>
<dbReference type="Pfam" id="PF00583">
    <property type="entry name" value="Acetyltransf_1"/>
    <property type="match status" value="1"/>
</dbReference>
<proteinExistence type="predicted"/>
<sequence length="190" mass="21487">MPLSIPHSGLVLPFRPEDHSHLTPYLAALHGSCITHDRAMATFLPPLSHEKLLTWWKERMAEVSEGKRYMWMLVSELNIREKAKGPEVMGVVMLWVPYSETGVSRGYVEKLLVHRNFRRRGGARILMSTLEREALAMGKTMLLLHAESDSLAETVCKKLGYVQSGRVPGYGMSPTGEMRDATFMYKKLGI</sequence>
<evidence type="ECO:0000313" key="3">
    <source>
        <dbReference type="Proteomes" id="UP000784919"/>
    </source>
</evidence>
<dbReference type="InterPro" id="IPR016181">
    <property type="entry name" value="Acyl_CoA_acyltransferase"/>
</dbReference>
<dbReference type="SUPFAM" id="SSF55729">
    <property type="entry name" value="Acyl-CoA N-acyltransferases (Nat)"/>
    <property type="match status" value="1"/>
</dbReference>
<dbReference type="InterPro" id="IPR000182">
    <property type="entry name" value="GNAT_dom"/>
</dbReference>
<dbReference type="Gene3D" id="3.40.630.30">
    <property type="match status" value="1"/>
</dbReference>
<protein>
    <recommendedName>
        <fullName evidence="1">N-acetyltransferase domain-containing protein</fullName>
    </recommendedName>
</protein>
<dbReference type="Proteomes" id="UP000784919">
    <property type="component" value="Unassembled WGS sequence"/>
</dbReference>
<gene>
    <name evidence="2" type="ORF">E4U56_004658</name>
</gene>
<evidence type="ECO:0000259" key="1">
    <source>
        <dbReference type="PROSITE" id="PS51186"/>
    </source>
</evidence>
<organism evidence="2 3">
    <name type="scientific">Claviceps arundinis</name>
    <dbReference type="NCBI Taxonomy" id="1623583"/>
    <lineage>
        <taxon>Eukaryota</taxon>
        <taxon>Fungi</taxon>
        <taxon>Dikarya</taxon>
        <taxon>Ascomycota</taxon>
        <taxon>Pezizomycotina</taxon>
        <taxon>Sordariomycetes</taxon>
        <taxon>Hypocreomycetidae</taxon>
        <taxon>Hypocreales</taxon>
        <taxon>Clavicipitaceae</taxon>
        <taxon>Claviceps</taxon>
    </lineage>
</organism>